<sequence>MRALNEWESKLLLGELPKPRETLTRTLSEALVFSASVAGPVVAKAVGLAHKSDRGAVVLDADLSACWQRLAGLGDGSVLVAEQVRGELELVAGGLRDAQFGPVLTIGLGGVAAEVFRDVAFLLSPTEPGELEKATARLLSAPLFRGWRGRPPVNLGALGSILAAIGVLLEADPKVSEVDVNPILIRDGQPLVLDALVVKDS</sequence>
<keyword evidence="1" id="KW-0436">Ligase</keyword>
<evidence type="ECO:0000313" key="2">
    <source>
        <dbReference type="Proteomes" id="UP000620075"/>
    </source>
</evidence>
<dbReference type="Pfam" id="PF13549">
    <property type="entry name" value="ATP-grasp_5"/>
    <property type="match status" value="1"/>
</dbReference>
<dbReference type="GO" id="GO:0016874">
    <property type="term" value="F:ligase activity"/>
    <property type="evidence" value="ECO:0007669"/>
    <property type="project" value="UniProtKB-KW"/>
</dbReference>
<evidence type="ECO:0000313" key="1">
    <source>
        <dbReference type="EMBL" id="MBJ7602248.1"/>
    </source>
</evidence>
<dbReference type="PANTHER" id="PTHR42793">
    <property type="entry name" value="COA BINDING DOMAIN CONTAINING PROTEIN"/>
    <property type="match status" value="1"/>
</dbReference>
<comment type="caution">
    <text evidence="1">The sequence shown here is derived from an EMBL/GenBank/DDBJ whole genome shotgun (WGS) entry which is preliminary data.</text>
</comment>
<gene>
    <name evidence="1" type="ORF">JF888_03495</name>
</gene>
<dbReference type="GO" id="GO:0005524">
    <property type="term" value="F:ATP binding"/>
    <property type="evidence" value="ECO:0007669"/>
    <property type="project" value="InterPro"/>
</dbReference>
<dbReference type="RefSeq" id="WP_338176647.1">
    <property type="nucleotide sequence ID" value="NZ_JAEKNQ010000018.1"/>
</dbReference>
<proteinExistence type="predicted"/>
<dbReference type="AlphaFoldDB" id="A0A934KG36"/>
<dbReference type="Gene3D" id="3.30.1490.20">
    <property type="entry name" value="ATP-grasp fold, A domain"/>
    <property type="match status" value="1"/>
</dbReference>
<organism evidence="1 2">
    <name type="scientific">Candidatus Dormiibacter inghamiae</name>
    <dbReference type="NCBI Taxonomy" id="3127013"/>
    <lineage>
        <taxon>Bacteria</taxon>
        <taxon>Bacillati</taxon>
        <taxon>Candidatus Dormiibacterota</taxon>
        <taxon>Candidatus Dormibacteria</taxon>
        <taxon>Candidatus Dormibacterales</taxon>
        <taxon>Candidatus Dormibacteraceae</taxon>
        <taxon>Candidatus Dormiibacter</taxon>
    </lineage>
</organism>
<accession>A0A934KG36</accession>
<dbReference type="Proteomes" id="UP000620075">
    <property type="component" value="Unassembled WGS sequence"/>
</dbReference>
<dbReference type="EMBL" id="JAEKNQ010000018">
    <property type="protein sequence ID" value="MBJ7602248.1"/>
    <property type="molecule type" value="Genomic_DNA"/>
</dbReference>
<reference evidence="1 2" key="1">
    <citation type="submission" date="2020-10" db="EMBL/GenBank/DDBJ databases">
        <title>Ca. Dormibacterota MAGs.</title>
        <authorList>
            <person name="Montgomery K."/>
        </authorList>
    </citation>
    <scope>NUCLEOTIDE SEQUENCE [LARGE SCALE GENOMIC DNA]</scope>
    <source>
        <strain evidence="1">SC8811_S16_3</strain>
    </source>
</reference>
<dbReference type="Gene3D" id="3.30.470.20">
    <property type="entry name" value="ATP-grasp fold, B domain"/>
    <property type="match status" value="1"/>
</dbReference>
<dbReference type="SUPFAM" id="SSF56059">
    <property type="entry name" value="Glutathione synthetase ATP-binding domain-like"/>
    <property type="match status" value="1"/>
</dbReference>
<name>A0A934KG36_9BACT</name>
<dbReference type="InterPro" id="IPR013815">
    <property type="entry name" value="ATP_grasp_subdomain_1"/>
</dbReference>
<protein>
    <submittedName>
        <fullName evidence="1">Acetate--CoA ligase family protein</fullName>
    </submittedName>
</protein>
<dbReference type="PANTHER" id="PTHR42793:SF1">
    <property type="entry name" value="PEPTIDYL-LYSINE N-ACETYLTRANSFERASE PATZ"/>
    <property type="match status" value="1"/>
</dbReference>